<evidence type="ECO:0000313" key="3">
    <source>
        <dbReference type="Proteomes" id="UP001341840"/>
    </source>
</evidence>
<reference evidence="2 3" key="1">
    <citation type="journal article" date="2023" name="Plants (Basel)">
        <title>Bridging the Gap: Combining Genomics and Transcriptomics Approaches to Understand Stylosanthes scabra, an Orphan Legume from the Brazilian Caatinga.</title>
        <authorList>
            <person name="Ferreira-Neto J.R.C."/>
            <person name="da Silva M.D."/>
            <person name="Binneck E."/>
            <person name="de Melo N.F."/>
            <person name="da Silva R.H."/>
            <person name="de Melo A.L.T.M."/>
            <person name="Pandolfi V."/>
            <person name="Bustamante F.O."/>
            <person name="Brasileiro-Vidal A.C."/>
            <person name="Benko-Iseppon A.M."/>
        </authorList>
    </citation>
    <scope>NUCLEOTIDE SEQUENCE [LARGE SCALE GENOMIC DNA]</scope>
    <source>
        <tissue evidence="2">Leaves</tissue>
    </source>
</reference>
<name>A0ABU6URJ1_9FABA</name>
<feature type="region of interest" description="Disordered" evidence="1">
    <location>
        <begin position="1"/>
        <end position="32"/>
    </location>
</feature>
<feature type="compositionally biased region" description="Basic residues" evidence="1">
    <location>
        <begin position="1"/>
        <end position="11"/>
    </location>
</feature>
<feature type="compositionally biased region" description="Low complexity" evidence="1">
    <location>
        <begin position="16"/>
        <end position="31"/>
    </location>
</feature>
<evidence type="ECO:0000256" key="1">
    <source>
        <dbReference type="SAM" id="MobiDB-lite"/>
    </source>
</evidence>
<comment type="caution">
    <text evidence="2">The sequence shown here is derived from an EMBL/GenBank/DDBJ whole genome shotgun (WGS) entry which is preliminary data.</text>
</comment>
<dbReference type="Proteomes" id="UP001341840">
    <property type="component" value="Unassembled WGS sequence"/>
</dbReference>
<evidence type="ECO:0000313" key="2">
    <source>
        <dbReference type="EMBL" id="MED6163731.1"/>
    </source>
</evidence>
<gene>
    <name evidence="2" type="ORF">PIB30_082831</name>
</gene>
<keyword evidence="3" id="KW-1185">Reference proteome</keyword>
<organism evidence="2 3">
    <name type="scientific">Stylosanthes scabra</name>
    <dbReference type="NCBI Taxonomy" id="79078"/>
    <lineage>
        <taxon>Eukaryota</taxon>
        <taxon>Viridiplantae</taxon>
        <taxon>Streptophyta</taxon>
        <taxon>Embryophyta</taxon>
        <taxon>Tracheophyta</taxon>
        <taxon>Spermatophyta</taxon>
        <taxon>Magnoliopsida</taxon>
        <taxon>eudicotyledons</taxon>
        <taxon>Gunneridae</taxon>
        <taxon>Pentapetalae</taxon>
        <taxon>rosids</taxon>
        <taxon>fabids</taxon>
        <taxon>Fabales</taxon>
        <taxon>Fabaceae</taxon>
        <taxon>Papilionoideae</taxon>
        <taxon>50 kb inversion clade</taxon>
        <taxon>dalbergioids sensu lato</taxon>
        <taxon>Dalbergieae</taxon>
        <taxon>Pterocarpus clade</taxon>
        <taxon>Stylosanthes</taxon>
    </lineage>
</organism>
<protein>
    <submittedName>
        <fullName evidence="2">Uncharacterized protein</fullName>
    </submittedName>
</protein>
<proteinExistence type="predicted"/>
<accession>A0ABU6URJ1</accession>
<sequence length="265" mass="30142">MAPRGRSRTRGGGRSGEQPAAAPEANPQDPEGLYRVNDEWHIAGALAERRVAHRRRPVRGRKSEKWSLLSSTRWDSLKGFPLYIALIKYTFISLEPRIKVEEGGTLERSFMRATTQKSTITEFATRYMTGCVPDSLQECMGTSNSTPHFVDLPRRIAELHENLFEDVNISRGNSFGQYGMILRVGLVEVRFIQRSKTGNGWTKRRESGVCESLYPEKSLLGKPNEEWENYAKTGMKLDILLVEVERNLTAMRSCERKIEGTFGKR</sequence>
<dbReference type="EMBL" id="JASCZI010122117">
    <property type="protein sequence ID" value="MED6163731.1"/>
    <property type="molecule type" value="Genomic_DNA"/>
</dbReference>